<dbReference type="AlphaFoldDB" id="A0A401TZS5"/>
<name>A0A401TZS5_CHIPU</name>
<proteinExistence type="predicted"/>
<protein>
    <submittedName>
        <fullName evidence="1">Uncharacterized protein</fullName>
    </submittedName>
</protein>
<reference evidence="1 2" key="1">
    <citation type="journal article" date="2018" name="Nat. Ecol. Evol.">
        <title>Shark genomes provide insights into elasmobranch evolution and the origin of vertebrates.</title>
        <authorList>
            <person name="Hara Y"/>
            <person name="Yamaguchi K"/>
            <person name="Onimaru K"/>
            <person name="Kadota M"/>
            <person name="Koyanagi M"/>
            <person name="Keeley SD"/>
            <person name="Tatsumi K"/>
            <person name="Tanaka K"/>
            <person name="Motone F"/>
            <person name="Kageyama Y"/>
            <person name="Nozu R"/>
            <person name="Adachi N"/>
            <person name="Nishimura O"/>
            <person name="Nakagawa R"/>
            <person name="Tanegashima C"/>
            <person name="Kiyatake I"/>
            <person name="Matsumoto R"/>
            <person name="Murakumo K"/>
            <person name="Nishida K"/>
            <person name="Terakita A"/>
            <person name="Kuratani S"/>
            <person name="Sato K"/>
            <person name="Hyodo S Kuraku.S."/>
        </authorList>
    </citation>
    <scope>NUCLEOTIDE SEQUENCE [LARGE SCALE GENOMIC DNA]</scope>
</reference>
<organism evidence="1 2">
    <name type="scientific">Chiloscyllium punctatum</name>
    <name type="common">Brownbanded bambooshark</name>
    <name type="synonym">Hemiscyllium punctatum</name>
    <dbReference type="NCBI Taxonomy" id="137246"/>
    <lineage>
        <taxon>Eukaryota</taxon>
        <taxon>Metazoa</taxon>
        <taxon>Chordata</taxon>
        <taxon>Craniata</taxon>
        <taxon>Vertebrata</taxon>
        <taxon>Chondrichthyes</taxon>
        <taxon>Elasmobranchii</taxon>
        <taxon>Galeomorphii</taxon>
        <taxon>Galeoidea</taxon>
        <taxon>Orectolobiformes</taxon>
        <taxon>Hemiscylliidae</taxon>
        <taxon>Chiloscyllium</taxon>
    </lineage>
</organism>
<feature type="non-terminal residue" evidence="1">
    <location>
        <position position="37"/>
    </location>
</feature>
<sequence length="37" mass="4045">MVMLLTRRLKEVNTSITRTGRPAQYGLDELSAPAGTP</sequence>
<accession>A0A401TZS5</accession>
<evidence type="ECO:0000313" key="1">
    <source>
        <dbReference type="EMBL" id="GCC48126.1"/>
    </source>
</evidence>
<gene>
    <name evidence="1" type="ORF">chiPu_0032330</name>
</gene>
<evidence type="ECO:0000313" key="2">
    <source>
        <dbReference type="Proteomes" id="UP000287033"/>
    </source>
</evidence>
<dbReference type="Proteomes" id="UP000287033">
    <property type="component" value="Unassembled WGS sequence"/>
</dbReference>
<comment type="caution">
    <text evidence="1">The sequence shown here is derived from an EMBL/GenBank/DDBJ whole genome shotgun (WGS) entry which is preliminary data.</text>
</comment>
<keyword evidence="2" id="KW-1185">Reference proteome</keyword>
<dbReference type="EMBL" id="BEZZ01234103">
    <property type="protein sequence ID" value="GCC48126.1"/>
    <property type="molecule type" value="Genomic_DNA"/>
</dbReference>